<protein>
    <recommendedName>
        <fullName evidence="3">Formylmethanofuran dehydrogenase subunit E domain-containing protein</fullName>
    </recommendedName>
</protein>
<keyword evidence="2" id="KW-1185">Reference proteome</keyword>
<dbReference type="Proteomes" id="UP001149411">
    <property type="component" value="Unassembled WGS sequence"/>
</dbReference>
<gene>
    <name evidence="1" type="ORF">EGH25_10090</name>
</gene>
<dbReference type="RefSeq" id="WP_266088194.1">
    <property type="nucleotide sequence ID" value="NZ_RKLV01000011.1"/>
</dbReference>
<comment type="caution">
    <text evidence="1">The sequence shown here is derived from an EMBL/GenBank/DDBJ whole genome shotgun (WGS) entry which is preliminary data.</text>
</comment>
<organism evidence="1 2">
    <name type="scientific">Halorutilus salinus</name>
    <dbReference type="NCBI Taxonomy" id="2487751"/>
    <lineage>
        <taxon>Archaea</taxon>
        <taxon>Methanobacteriati</taxon>
        <taxon>Methanobacteriota</taxon>
        <taxon>Stenosarchaea group</taxon>
        <taxon>Halobacteria</taxon>
        <taxon>Halorutilales</taxon>
        <taxon>Halorutilaceae</taxon>
        <taxon>Halorutilus</taxon>
    </lineage>
</organism>
<dbReference type="AlphaFoldDB" id="A0A9Q4GJZ3"/>
<accession>A0A9Q4GJZ3</accession>
<reference evidence="1" key="1">
    <citation type="submission" date="2022-09" db="EMBL/GenBank/DDBJ databases">
        <title>Haloadaptaus new haloarchaeum isolated from saline soil.</title>
        <authorList>
            <person name="Duran-Viseras A."/>
            <person name="Sanchez-Porro C."/>
            <person name="Ventosa A."/>
        </authorList>
    </citation>
    <scope>NUCLEOTIDE SEQUENCE</scope>
    <source>
        <strain evidence="1">F3-133</strain>
    </source>
</reference>
<name>A0A9Q4GJZ3_9EURY</name>
<dbReference type="EMBL" id="RKLV01000011">
    <property type="protein sequence ID" value="MCX2819696.1"/>
    <property type="molecule type" value="Genomic_DNA"/>
</dbReference>
<evidence type="ECO:0000313" key="1">
    <source>
        <dbReference type="EMBL" id="MCX2819696.1"/>
    </source>
</evidence>
<evidence type="ECO:0000313" key="2">
    <source>
        <dbReference type="Proteomes" id="UP001149411"/>
    </source>
</evidence>
<sequence length="210" mass="22602">MTGEDSTIREVSYNEAEPVRIRDPVAEALAVLEPGEPFVFTYDDVVKQAGHSCPTAAGSFRVVQKGLGELYTDEHPVRGGIAVRVAGEKDDAAYGVISRIISYITGAAEEDGFGGLAGGYGARKNLISFNAVDEGDGPTFVFERTDTGDAVKVVYHVSEVPDAGSGTENLGNLIDGTATDEERERFRRDWHDRVRTVLSDDSLFSVRPTG</sequence>
<evidence type="ECO:0008006" key="3">
    <source>
        <dbReference type="Google" id="ProtNLM"/>
    </source>
</evidence>
<proteinExistence type="predicted"/>